<evidence type="ECO:0000256" key="9">
    <source>
        <dbReference type="SAM" id="SignalP"/>
    </source>
</evidence>
<evidence type="ECO:0000256" key="2">
    <source>
        <dbReference type="ARBA" id="ARBA00009749"/>
    </source>
</evidence>
<gene>
    <name evidence="11" type="ORF">TrST_g425</name>
</gene>
<feature type="transmembrane region" description="Helical" evidence="8">
    <location>
        <begin position="225"/>
        <end position="246"/>
    </location>
</feature>
<dbReference type="GO" id="GO:0016020">
    <property type="term" value="C:membrane"/>
    <property type="evidence" value="ECO:0007669"/>
    <property type="project" value="UniProtKB-SubCell"/>
</dbReference>
<keyword evidence="5" id="KW-0460">Magnesium</keyword>
<keyword evidence="9" id="KW-0732">Signal</keyword>
<evidence type="ECO:0000256" key="3">
    <source>
        <dbReference type="ARBA" id="ARBA00022448"/>
    </source>
</evidence>
<feature type="transmembrane region" description="Helical" evidence="8">
    <location>
        <begin position="258"/>
        <end position="280"/>
    </location>
</feature>
<organism evidence="11 12">
    <name type="scientific">Triparma strigata</name>
    <dbReference type="NCBI Taxonomy" id="1606541"/>
    <lineage>
        <taxon>Eukaryota</taxon>
        <taxon>Sar</taxon>
        <taxon>Stramenopiles</taxon>
        <taxon>Ochrophyta</taxon>
        <taxon>Bolidophyceae</taxon>
        <taxon>Parmales</taxon>
        <taxon>Triparmaceae</taxon>
        <taxon>Triparma</taxon>
    </lineage>
</organism>
<protein>
    <recommendedName>
        <fullName evidence="10">SLC41A/MgtE integral membrane domain-containing protein</fullName>
    </recommendedName>
</protein>
<keyword evidence="12" id="KW-1185">Reference proteome</keyword>
<comment type="caution">
    <text evidence="11">The sequence shown here is derived from an EMBL/GenBank/DDBJ whole genome shotgun (WGS) entry which is preliminary data.</text>
</comment>
<feature type="transmembrane region" description="Helical" evidence="8">
    <location>
        <begin position="193"/>
        <end position="213"/>
    </location>
</feature>
<dbReference type="Gene3D" id="1.10.357.20">
    <property type="entry name" value="SLC41 divalent cation transporters, integral membrane domain"/>
    <property type="match status" value="1"/>
</dbReference>
<feature type="signal peptide" evidence="9">
    <location>
        <begin position="1"/>
        <end position="24"/>
    </location>
</feature>
<dbReference type="OrthoDB" id="48232at2759"/>
<accession>A0A9W7B7A5</accession>
<evidence type="ECO:0000256" key="5">
    <source>
        <dbReference type="ARBA" id="ARBA00022842"/>
    </source>
</evidence>
<dbReference type="Proteomes" id="UP001165085">
    <property type="component" value="Unassembled WGS sequence"/>
</dbReference>
<dbReference type="PANTHER" id="PTHR41394:SF5">
    <property type="entry name" value="SLC41A_MGTE INTEGRAL MEMBRANE DOMAIN-CONTAINING PROTEIN"/>
    <property type="match status" value="1"/>
</dbReference>
<comment type="similarity">
    <text evidence="2">Belongs to the SLC41A transporter family.</text>
</comment>
<dbReference type="AlphaFoldDB" id="A0A9W7B7A5"/>
<feature type="domain" description="SLC41A/MgtE integral membrane" evidence="10">
    <location>
        <begin position="154"/>
        <end position="274"/>
    </location>
</feature>
<comment type="subcellular location">
    <subcellularLocation>
        <location evidence="1">Membrane</location>
        <topology evidence="1">Multi-pass membrane protein</topology>
    </subcellularLocation>
</comment>
<dbReference type="InterPro" id="IPR036739">
    <property type="entry name" value="SLC41_membr_dom_sf"/>
</dbReference>
<evidence type="ECO:0000256" key="4">
    <source>
        <dbReference type="ARBA" id="ARBA00022692"/>
    </source>
</evidence>
<evidence type="ECO:0000313" key="11">
    <source>
        <dbReference type="EMBL" id="GMH83401.1"/>
    </source>
</evidence>
<feature type="chain" id="PRO_5040813146" description="SLC41A/MgtE integral membrane domain-containing protein" evidence="9">
    <location>
        <begin position="25"/>
        <end position="294"/>
    </location>
</feature>
<reference evidence="12" key="1">
    <citation type="journal article" date="2023" name="Commun. Biol.">
        <title>Genome analysis of Parmales, the sister group of diatoms, reveals the evolutionary specialization of diatoms from phago-mixotrophs to photoautotrophs.</title>
        <authorList>
            <person name="Ban H."/>
            <person name="Sato S."/>
            <person name="Yoshikawa S."/>
            <person name="Yamada K."/>
            <person name="Nakamura Y."/>
            <person name="Ichinomiya M."/>
            <person name="Sato N."/>
            <person name="Blanc-Mathieu R."/>
            <person name="Endo H."/>
            <person name="Kuwata A."/>
            <person name="Ogata H."/>
        </authorList>
    </citation>
    <scope>NUCLEOTIDE SEQUENCE [LARGE SCALE GENOMIC DNA]</scope>
    <source>
        <strain evidence="12">NIES 3701</strain>
    </source>
</reference>
<keyword evidence="7 8" id="KW-0472">Membrane</keyword>
<dbReference type="SUPFAM" id="SSF161093">
    <property type="entry name" value="MgtE membrane domain-like"/>
    <property type="match status" value="1"/>
</dbReference>
<dbReference type="InterPro" id="IPR006667">
    <property type="entry name" value="SLC41_membr_dom"/>
</dbReference>
<evidence type="ECO:0000313" key="12">
    <source>
        <dbReference type="Proteomes" id="UP001165085"/>
    </source>
</evidence>
<keyword evidence="4 8" id="KW-0812">Transmembrane</keyword>
<evidence type="ECO:0000259" key="10">
    <source>
        <dbReference type="Pfam" id="PF01769"/>
    </source>
</evidence>
<dbReference type="GO" id="GO:0008324">
    <property type="term" value="F:monoatomic cation transmembrane transporter activity"/>
    <property type="evidence" value="ECO:0007669"/>
    <property type="project" value="InterPro"/>
</dbReference>
<keyword evidence="3" id="KW-0813">Transport</keyword>
<dbReference type="EMBL" id="BRXY01000281">
    <property type="protein sequence ID" value="GMH83401.1"/>
    <property type="molecule type" value="Genomic_DNA"/>
</dbReference>
<evidence type="ECO:0000256" key="8">
    <source>
        <dbReference type="SAM" id="Phobius"/>
    </source>
</evidence>
<dbReference type="Pfam" id="PF01769">
    <property type="entry name" value="MgtE"/>
    <property type="match status" value="1"/>
</dbReference>
<proteinExistence type="inferred from homology"/>
<sequence>MPLLAKRFCTFLFLSALWHSSCFHAPLRSSSNLRRSMSTAPVRRSSRFATSVGDGAGDAAPTVNNLMKENRELKAQLAAALMRKPKMSEEYEGGETLYCESDDECVVDSPYEDSTRDRGKWLVGLLVLQSCSSFILSANEALLQKHPAIIYFLTMLVGAGGNAGNQASVRVIRGLALGTLTPKNQNAFLRKELATSCTLAVLLSTAGFIRAMLFKVPLPETLAITLSLFSIVFFSIIFGATLPLLLKSLGVDPAHSSTSIQVIMDILGVVLTVVVSTLFLDSPFGEAVVYRLVG</sequence>
<evidence type="ECO:0000256" key="1">
    <source>
        <dbReference type="ARBA" id="ARBA00004141"/>
    </source>
</evidence>
<name>A0A9W7B7A5_9STRA</name>
<evidence type="ECO:0000256" key="7">
    <source>
        <dbReference type="ARBA" id="ARBA00023136"/>
    </source>
</evidence>
<evidence type="ECO:0000256" key="6">
    <source>
        <dbReference type="ARBA" id="ARBA00022989"/>
    </source>
</evidence>
<keyword evidence="6 8" id="KW-1133">Transmembrane helix</keyword>
<dbReference type="PANTHER" id="PTHR41394">
    <property type="entry name" value="MAGNESIUM TRANSPORTER MGTE"/>
    <property type="match status" value="1"/>
</dbReference>